<feature type="region of interest" description="Disordered" evidence="8">
    <location>
        <begin position="881"/>
        <end position="906"/>
    </location>
</feature>
<dbReference type="GO" id="GO:0034045">
    <property type="term" value="C:phagophore assembly site membrane"/>
    <property type="evidence" value="ECO:0007669"/>
    <property type="project" value="UniProtKB-SubCell"/>
</dbReference>
<feature type="domain" description="Autophagy-related protein 11 C-terminal" evidence="10">
    <location>
        <begin position="939"/>
        <end position="1047"/>
    </location>
</feature>
<protein>
    <recommendedName>
        <fullName evidence="6">Autophagy-related protein 11</fullName>
    </recommendedName>
</protein>
<dbReference type="GO" id="GO:0015031">
    <property type="term" value="P:protein transport"/>
    <property type="evidence" value="ECO:0007669"/>
    <property type="project" value="UniProtKB-KW"/>
</dbReference>
<feature type="compositionally biased region" description="Basic and acidic residues" evidence="8">
    <location>
        <begin position="1124"/>
        <end position="1140"/>
    </location>
</feature>
<comment type="subunit">
    <text evidence="6">Homodimer.</text>
</comment>
<dbReference type="GO" id="GO:0060090">
    <property type="term" value="F:molecular adaptor activity"/>
    <property type="evidence" value="ECO:0007669"/>
    <property type="project" value="TreeGrafter"/>
</dbReference>
<evidence type="ECO:0000256" key="3">
    <source>
        <dbReference type="ARBA" id="ARBA00022927"/>
    </source>
</evidence>
<dbReference type="GO" id="GO:0000422">
    <property type="term" value="P:autophagy of mitochondrion"/>
    <property type="evidence" value="ECO:0007669"/>
    <property type="project" value="TreeGrafter"/>
</dbReference>
<dbReference type="Pfam" id="PF04108">
    <property type="entry name" value="ATG17_like"/>
    <property type="match status" value="1"/>
</dbReference>
<dbReference type="Pfam" id="PF10377">
    <property type="entry name" value="ATG11"/>
    <property type="match status" value="1"/>
</dbReference>
<feature type="compositionally biased region" description="Polar residues" evidence="8">
    <location>
        <begin position="1172"/>
        <end position="1183"/>
    </location>
</feature>
<evidence type="ECO:0000259" key="10">
    <source>
        <dbReference type="Pfam" id="PF10377"/>
    </source>
</evidence>
<keyword evidence="3 6" id="KW-0653">Protein transport</keyword>
<dbReference type="GO" id="GO:0000045">
    <property type="term" value="P:autophagosome assembly"/>
    <property type="evidence" value="ECO:0007669"/>
    <property type="project" value="UniProtKB-UniRule"/>
</dbReference>
<dbReference type="GO" id="GO:0034727">
    <property type="term" value="P:piecemeal microautophagy of the nucleus"/>
    <property type="evidence" value="ECO:0007669"/>
    <property type="project" value="TreeGrafter"/>
</dbReference>
<proteinExistence type="inferred from homology"/>
<feature type="compositionally biased region" description="Polar residues" evidence="8">
    <location>
        <begin position="1319"/>
        <end position="1332"/>
    </location>
</feature>
<feature type="compositionally biased region" description="Low complexity" evidence="8">
    <location>
        <begin position="1262"/>
        <end position="1274"/>
    </location>
</feature>
<reference evidence="11" key="1">
    <citation type="submission" date="2013-07" db="EMBL/GenBank/DDBJ databases">
        <title>The Genome Sequence of Cryptococcus dejecticola CBS10117.</title>
        <authorList>
            <consortium name="The Broad Institute Genome Sequencing Platform"/>
            <person name="Cuomo C."/>
            <person name="Litvintseva A."/>
            <person name="Chen Y."/>
            <person name="Heitman J."/>
            <person name="Sun S."/>
            <person name="Springer D."/>
            <person name="Dromer F."/>
            <person name="Young S.K."/>
            <person name="Zeng Q."/>
            <person name="Gargeya S."/>
            <person name="Fitzgerald M."/>
            <person name="Abouelleil A."/>
            <person name="Alvarado L."/>
            <person name="Berlin A.M."/>
            <person name="Chapman S.B."/>
            <person name="Dewar J."/>
            <person name="Goldberg J."/>
            <person name="Griggs A."/>
            <person name="Gujja S."/>
            <person name="Hansen M."/>
            <person name="Howarth C."/>
            <person name="Imamovic A."/>
            <person name="Larimer J."/>
            <person name="McCowan C."/>
            <person name="Murphy C."/>
            <person name="Pearson M."/>
            <person name="Priest M."/>
            <person name="Roberts A."/>
            <person name="Saif S."/>
            <person name="Shea T."/>
            <person name="Sykes S."/>
            <person name="Wortman J."/>
            <person name="Nusbaum C."/>
            <person name="Birren B."/>
        </authorList>
    </citation>
    <scope>NUCLEOTIDE SEQUENCE [LARGE SCALE GENOMIC DNA]</scope>
    <source>
        <strain evidence="11">CBS 10117</strain>
    </source>
</reference>
<dbReference type="GO" id="GO:0061709">
    <property type="term" value="P:reticulophagy"/>
    <property type="evidence" value="ECO:0007669"/>
    <property type="project" value="TreeGrafter"/>
</dbReference>
<feature type="compositionally biased region" description="Low complexity" evidence="8">
    <location>
        <begin position="1212"/>
        <end position="1222"/>
    </location>
</feature>
<feature type="domain" description="Autophagy protein ATG17-like" evidence="9">
    <location>
        <begin position="125"/>
        <end position="414"/>
    </location>
</feature>
<comment type="function">
    <text evidence="6">Involved in cytoplasm to vacuole transport (Cvt), pexophagy, mitophagy and nucleophagy. Recruits mitochondria for their selective degradation via autophagy (mitophagy) during starvation. Works as scaffold proteins that recruit ATG proteins to the pre-autophagosome (PAS), the site of vesicle/autophagosome formation. Required for the Cvt vesicles completion.</text>
</comment>
<keyword evidence="6" id="KW-0472">Membrane</keyword>
<feature type="coiled-coil region" evidence="7">
    <location>
        <begin position="759"/>
        <end position="804"/>
    </location>
</feature>
<evidence type="ECO:0000256" key="1">
    <source>
        <dbReference type="ARBA" id="ARBA00009729"/>
    </source>
</evidence>
<keyword evidence="2 6" id="KW-0813">Transport</keyword>
<dbReference type="GO" id="GO:0034517">
    <property type="term" value="P:ribophagy"/>
    <property type="evidence" value="ECO:0007669"/>
    <property type="project" value="TreeGrafter"/>
</dbReference>
<dbReference type="InterPro" id="IPR040040">
    <property type="entry name" value="ATG11"/>
</dbReference>
<feature type="region of interest" description="Disordered" evidence="8">
    <location>
        <begin position="1052"/>
        <end position="1409"/>
    </location>
</feature>
<evidence type="ECO:0000313" key="11">
    <source>
        <dbReference type="EMBL" id="OBR87986.1"/>
    </source>
</evidence>
<name>A0A1A6AD50_9TREE</name>
<evidence type="ECO:0000256" key="4">
    <source>
        <dbReference type="ARBA" id="ARBA00023006"/>
    </source>
</evidence>
<dbReference type="GO" id="GO:0019901">
    <property type="term" value="F:protein kinase binding"/>
    <property type="evidence" value="ECO:0007669"/>
    <property type="project" value="TreeGrafter"/>
</dbReference>
<feature type="compositionally biased region" description="Polar residues" evidence="8">
    <location>
        <begin position="1059"/>
        <end position="1081"/>
    </location>
</feature>
<dbReference type="GO" id="GO:0005774">
    <property type="term" value="C:vacuolar membrane"/>
    <property type="evidence" value="ECO:0007669"/>
    <property type="project" value="UniProtKB-SubCell"/>
</dbReference>
<dbReference type="PANTHER" id="PTHR13222">
    <property type="entry name" value="RB1-INDUCIBLE COILED-COIL"/>
    <property type="match status" value="1"/>
</dbReference>
<dbReference type="GO" id="GO:1903599">
    <property type="term" value="P:positive regulation of autophagy of mitochondrion"/>
    <property type="evidence" value="ECO:0007669"/>
    <property type="project" value="UniProtKB-UniRule"/>
</dbReference>
<feature type="compositionally biased region" description="Polar residues" evidence="8">
    <location>
        <begin position="1399"/>
        <end position="1408"/>
    </location>
</feature>
<keyword evidence="6" id="KW-0926">Vacuole</keyword>
<dbReference type="InterPro" id="IPR019460">
    <property type="entry name" value="Atg11_C"/>
</dbReference>
<feature type="compositionally biased region" description="Basic and acidic residues" evidence="8">
    <location>
        <begin position="1450"/>
        <end position="1459"/>
    </location>
</feature>
<evidence type="ECO:0000256" key="8">
    <source>
        <dbReference type="SAM" id="MobiDB-lite"/>
    </source>
</evidence>
<evidence type="ECO:0000256" key="5">
    <source>
        <dbReference type="ARBA" id="ARBA00023054"/>
    </source>
</evidence>
<dbReference type="VEuPathDB" id="FungiDB:I303_02202"/>
<keyword evidence="5 7" id="KW-0175">Coiled coil</keyword>
<feature type="region of interest" description="Disordered" evidence="8">
    <location>
        <begin position="1425"/>
        <end position="1476"/>
    </location>
</feature>
<comment type="similarity">
    <text evidence="1 6">Belongs to the ATG11 family.</text>
</comment>
<evidence type="ECO:0000256" key="2">
    <source>
        <dbReference type="ARBA" id="ARBA00022448"/>
    </source>
</evidence>
<organism evidence="11">
    <name type="scientific">Kwoniella dejecticola CBS 10117</name>
    <dbReference type="NCBI Taxonomy" id="1296121"/>
    <lineage>
        <taxon>Eukaryota</taxon>
        <taxon>Fungi</taxon>
        <taxon>Dikarya</taxon>
        <taxon>Basidiomycota</taxon>
        <taxon>Agaricomycotina</taxon>
        <taxon>Tremellomycetes</taxon>
        <taxon>Tremellales</taxon>
        <taxon>Cryptococcaceae</taxon>
        <taxon>Kwoniella</taxon>
    </lineage>
</organism>
<evidence type="ECO:0000256" key="7">
    <source>
        <dbReference type="SAM" id="Coils"/>
    </source>
</evidence>
<gene>
    <name evidence="11" type="ORF">I303_02202</name>
</gene>
<dbReference type="STRING" id="1296121.A0A1A6AD50"/>
<comment type="subcellular location">
    <subcellularLocation>
        <location evidence="6">Preautophagosomal structure membrane</location>
        <topology evidence="6">Peripheral membrane protein</topology>
    </subcellularLocation>
    <subcellularLocation>
        <location evidence="6">Vacuole membrane</location>
        <topology evidence="6">Peripheral membrane protein</topology>
    </subcellularLocation>
    <text evidence="6">During pexophagy, accumulates in the vacuolar membrane region, where the peroxisomes contact the vacuole.</text>
</comment>
<dbReference type="PANTHER" id="PTHR13222:SF1">
    <property type="entry name" value="RB1-INDUCIBLE COILED-COIL PROTEIN 1"/>
    <property type="match status" value="1"/>
</dbReference>
<feature type="compositionally biased region" description="Low complexity" evidence="8">
    <location>
        <begin position="1385"/>
        <end position="1397"/>
    </location>
</feature>
<keyword evidence="4 6" id="KW-0072">Autophagy</keyword>
<dbReference type="InterPro" id="IPR045326">
    <property type="entry name" value="ATG17-like_dom"/>
</dbReference>
<dbReference type="EMBL" id="KI894028">
    <property type="protein sequence ID" value="OBR87986.1"/>
    <property type="molecule type" value="Genomic_DNA"/>
</dbReference>
<evidence type="ECO:0000256" key="6">
    <source>
        <dbReference type="RuleBase" id="RU367075"/>
    </source>
</evidence>
<evidence type="ECO:0000259" key="9">
    <source>
        <dbReference type="Pfam" id="PF04108"/>
    </source>
</evidence>
<feature type="coiled-coil region" evidence="7">
    <location>
        <begin position="532"/>
        <end position="728"/>
    </location>
</feature>
<dbReference type="GO" id="GO:1990316">
    <property type="term" value="C:Atg1/ULK1 kinase complex"/>
    <property type="evidence" value="ECO:0007669"/>
    <property type="project" value="TreeGrafter"/>
</dbReference>
<sequence length="1476" mass="162957">MDIHQASDGGLFLLERQLEEYDNLEALLEDVSGLTGVTSNNVLLFMEDGRELRTEILEEAWNTAGPSSPSAAQRLKLYLFNRETFWSDAEQWATQFQEDVILPPPIDPSQSGSLAHIQHPFLVAHDHLSHLQSLYQAQSRALEIAYSNLSHHLQPLISEFQRFAVRAEKELQTEESLIKGAQVDMALLPKLPINPYLLRKKKDSDGDDRVKTIGDFVNKRKMEQVRDSCRMAHEEHVERYNRLAGKIDELALQSEAESRGFTEQSEAVGREFAEGLARLEVAINQLSELLGTGADDVAQDLIELDQAMRDDLIALTGVKNDFTLDIHLHLHQVADFQSRITELVSPIGALDQDLHEKAAFPHLHRLRQLPFAYATVVAEVVRRKEYSRLLLEWSVRLSETLSRFTATEKTRREQIQTEMVTQLPFGVVGLDGSGPRVDITVETGAEGLSGTDQEILAVLEDGDEEYLATLQQSIENLIGRVDFASDDLDKMIHRSGERIPLQHQDERRRPCDLATVLSNRDKPRSASNSHMTLNLSTQLRTANQEKAEQEKRLHQLEEAHQASLREMEERYEVRLESSQARQAELQDELVRLRTDLSEEMLARQALSAELEERSKEQEEKYREQEDQTEFVKALQAELEQEKDRATDLGVRLREALLDVDGLKSAEQTLIGQLQELQEERSRNLQNLGDTQLQTQNLESQLAGVRAELDATTQQLAEAQKDRDVALRNQSAEAERMMRDHIAETDGDRAVLEHQNLTLTKQLEDKKVEAEERLNALKNSTIRQVDGLKAELSFTKAQLREVQRKETVLMDELAMAKDTANAVTQEKAYQSDVSKDSIALVTKYHEVCLRLMSAINASTTISGNNGNTSQSQLVGNSTTFRSTNRLHPISNDNHLSSSMTSNANSNKDEMRESVLIRSLESAQNFDLVLFSDAVTRTIGLVKKWSKSCRQFRDLAKNKITFTNFSKGDLALFLPTRNAAARSWAAFNVSAPHNFLKVTDAMQEQTKTREWIIARIVRTEEAIATGGDSFESNPFGLADGLRYYTHHVEEYNPHAVRAPRRSTSNALDKDPSVSQMMSPTQRTPGPLASAGPLEPSSNVDILSPTKMLKNRPRSSSGYFPPMTSVTEKEKEAEEEREKKDEQSDSPEPEVLGDLVKQEQAAHGPIVPEKARGSDTLQQQVSNSTPEAEAVNDLRSATPDPSGASTKLPPPPASSPTVPLPTSSAQAIPRKTHSRLPSRGATPVSPPLNRGDRDNLNPGSGGRPGSAASSFAGSSLPKGLNMPHAKSSLAPAMATNTSSDPTSPAKDGLDGVQKIVKRKESLTQLGRSPESSTKVSSPLGPGSAGSGERSRRGSKTIPNLPFEGNRSFSPTNDDGGPVSRSGFGALGTGSDADATATADAIPTQSGPSTASKLIRGFTIGRKSSVNVNTLTGQDEADAASTSSQTLARRVSVKGKDKDKDGKPPSAMDMLKRFESGSNF</sequence>
<accession>A0A1A6AD50</accession>
<dbReference type="OrthoDB" id="447953at2759"/>
<feature type="compositionally biased region" description="Basic and acidic residues" evidence="8">
    <location>
        <begin position="1466"/>
        <end position="1476"/>
    </location>
</feature>
<feature type="compositionally biased region" description="Polar residues" evidence="8">
    <location>
        <begin position="881"/>
        <end position="904"/>
    </location>
</feature>